<dbReference type="Gene3D" id="2.60.120.200">
    <property type="match status" value="1"/>
</dbReference>
<evidence type="ECO:0000259" key="3">
    <source>
        <dbReference type="PROSITE" id="PS51762"/>
    </source>
</evidence>
<dbReference type="GO" id="GO:0005975">
    <property type="term" value="P:carbohydrate metabolic process"/>
    <property type="evidence" value="ECO:0007669"/>
    <property type="project" value="InterPro"/>
</dbReference>
<reference evidence="4 5" key="1">
    <citation type="journal article" date="2015" name="Genome Biol. Evol.">
        <title>Phylogenomic analyses indicate that early fungi evolved digesting cell walls of algal ancestors of land plants.</title>
        <authorList>
            <person name="Chang Y."/>
            <person name="Wang S."/>
            <person name="Sekimoto S."/>
            <person name="Aerts A.L."/>
            <person name="Choi C."/>
            <person name="Clum A."/>
            <person name="LaButti K.M."/>
            <person name="Lindquist E.A."/>
            <person name="Yee Ngan C."/>
            <person name="Ohm R.A."/>
            <person name="Salamov A.A."/>
            <person name="Grigoriev I.V."/>
            <person name="Spatafora J.W."/>
            <person name="Berbee M.L."/>
        </authorList>
    </citation>
    <scope>NUCLEOTIDE SEQUENCE [LARGE SCALE GENOMIC DNA]</scope>
    <source>
        <strain evidence="4 5">JEL478</strain>
    </source>
</reference>
<organism evidence="4 5">
    <name type="scientific">Gonapodya prolifera (strain JEL478)</name>
    <name type="common">Monoblepharis prolifera</name>
    <dbReference type="NCBI Taxonomy" id="1344416"/>
    <lineage>
        <taxon>Eukaryota</taxon>
        <taxon>Fungi</taxon>
        <taxon>Fungi incertae sedis</taxon>
        <taxon>Chytridiomycota</taxon>
        <taxon>Chytridiomycota incertae sedis</taxon>
        <taxon>Monoblepharidomycetes</taxon>
        <taxon>Monoblepharidales</taxon>
        <taxon>Gonapodyaceae</taxon>
        <taxon>Gonapodya</taxon>
    </lineage>
</organism>
<keyword evidence="4" id="KW-0378">Hydrolase</keyword>
<dbReference type="CDD" id="cd00413">
    <property type="entry name" value="Glyco_hydrolase_16"/>
    <property type="match status" value="1"/>
</dbReference>
<feature type="signal peptide" evidence="2">
    <location>
        <begin position="1"/>
        <end position="24"/>
    </location>
</feature>
<evidence type="ECO:0000256" key="1">
    <source>
        <dbReference type="SAM" id="MobiDB-lite"/>
    </source>
</evidence>
<dbReference type="STRING" id="1344416.A0A139B0B2"/>
<keyword evidence="2" id="KW-0732">Signal</keyword>
<dbReference type="EMBL" id="KQ965731">
    <property type="protein sequence ID" value="KXS22431.1"/>
    <property type="molecule type" value="Genomic_DNA"/>
</dbReference>
<evidence type="ECO:0000313" key="5">
    <source>
        <dbReference type="Proteomes" id="UP000070544"/>
    </source>
</evidence>
<protein>
    <submittedName>
        <fullName evidence="4">Glycoside hydrolase family 16 protein</fullName>
    </submittedName>
</protein>
<dbReference type="InterPro" id="IPR013320">
    <property type="entry name" value="ConA-like_dom_sf"/>
</dbReference>
<dbReference type="GO" id="GO:0004553">
    <property type="term" value="F:hydrolase activity, hydrolyzing O-glycosyl compounds"/>
    <property type="evidence" value="ECO:0007669"/>
    <property type="project" value="InterPro"/>
</dbReference>
<dbReference type="InterPro" id="IPR000757">
    <property type="entry name" value="Beta-glucanase-like"/>
</dbReference>
<feature type="region of interest" description="Disordered" evidence="1">
    <location>
        <begin position="305"/>
        <end position="325"/>
    </location>
</feature>
<proteinExistence type="predicted"/>
<evidence type="ECO:0000313" key="4">
    <source>
        <dbReference type="EMBL" id="KXS22431.1"/>
    </source>
</evidence>
<dbReference type="PANTHER" id="PTHR38121:SF2">
    <property type="entry name" value="ACYLTRANSFERASE 3 DOMAIN-CONTAINING PROTEIN"/>
    <property type="match status" value="1"/>
</dbReference>
<dbReference type="AlphaFoldDB" id="A0A139B0B2"/>
<dbReference type="Pfam" id="PF00722">
    <property type="entry name" value="Glyco_hydro_16"/>
    <property type="match status" value="1"/>
</dbReference>
<name>A0A139B0B2_GONPJ</name>
<dbReference type="OMA" id="WLIDNAT"/>
<dbReference type="PROSITE" id="PS51762">
    <property type="entry name" value="GH16_2"/>
    <property type="match status" value="1"/>
</dbReference>
<sequence>MRLHPLLILATFIASFVQLHTADAQCECGYQDELGRIWQEALVLSSFANYTFNSTSDLRITENQLPNDSGINGVAAPYQIQNTKDNVMIQGRDLAIRVQSAVQKPYILGGEVTTMRNDILYGSFRSTLKTTSVLGTCAGFFHYGNRTNEVDIEILSVQAADRKVNFVQHEMILLPDNTPSPLSIQTPDVGVNPSADYNEYRFDWTPTSSDFFVNGNYILSLTANEPSKEGIVIWNHWSKGLQGWDQGPPLNDSYLLVRSFKLFFNTSDATGFNRRCNAARNSTNTTATARSVCSVAGITGDITSANSASGVENKKAQQNASDNSK</sequence>
<dbReference type="PANTHER" id="PTHR38121">
    <property type="entry name" value="GH16 DOMAIN-CONTAINING PROTEIN"/>
    <property type="match status" value="1"/>
</dbReference>
<accession>A0A139B0B2</accession>
<dbReference type="SUPFAM" id="SSF49899">
    <property type="entry name" value="Concanavalin A-like lectins/glucanases"/>
    <property type="match status" value="1"/>
</dbReference>
<dbReference type="OrthoDB" id="2145404at2759"/>
<evidence type="ECO:0000256" key="2">
    <source>
        <dbReference type="SAM" id="SignalP"/>
    </source>
</evidence>
<gene>
    <name evidence="4" type="ORF">M427DRAFT_172332</name>
</gene>
<dbReference type="Proteomes" id="UP000070544">
    <property type="component" value="Unassembled WGS sequence"/>
</dbReference>
<keyword evidence="5" id="KW-1185">Reference proteome</keyword>
<feature type="domain" description="GH16" evidence="3">
    <location>
        <begin position="10"/>
        <end position="268"/>
    </location>
</feature>
<feature type="chain" id="PRO_5007296521" evidence="2">
    <location>
        <begin position="25"/>
        <end position="325"/>
    </location>
</feature>